<organism evidence="2 3">
    <name type="scientific">Nannochloropsis salina CCMP1776</name>
    <dbReference type="NCBI Taxonomy" id="1027361"/>
    <lineage>
        <taxon>Eukaryota</taxon>
        <taxon>Sar</taxon>
        <taxon>Stramenopiles</taxon>
        <taxon>Ochrophyta</taxon>
        <taxon>Eustigmatophyceae</taxon>
        <taxon>Eustigmatales</taxon>
        <taxon>Monodopsidaceae</taxon>
        <taxon>Microchloropsis</taxon>
        <taxon>Microchloropsis salina</taxon>
    </lineage>
</organism>
<dbReference type="GO" id="GO:0005509">
    <property type="term" value="F:calcium ion binding"/>
    <property type="evidence" value="ECO:0007669"/>
    <property type="project" value="TreeGrafter"/>
</dbReference>
<dbReference type="InterPro" id="IPR000008">
    <property type="entry name" value="C2_dom"/>
</dbReference>
<dbReference type="GO" id="GO:0010828">
    <property type="term" value="P:positive regulation of D-glucose transmembrane transport"/>
    <property type="evidence" value="ECO:0007669"/>
    <property type="project" value="TreeGrafter"/>
</dbReference>
<dbReference type="SMART" id="SM00239">
    <property type="entry name" value="C2"/>
    <property type="match status" value="1"/>
</dbReference>
<dbReference type="GO" id="GO:0072659">
    <property type="term" value="P:protein localization to plasma membrane"/>
    <property type="evidence" value="ECO:0007669"/>
    <property type="project" value="TreeGrafter"/>
</dbReference>
<feature type="non-terminal residue" evidence="2">
    <location>
        <position position="158"/>
    </location>
</feature>
<dbReference type="PROSITE" id="PS50004">
    <property type="entry name" value="C2"/>
    <property type="match status" value="1"/>
</dbReference>
<evidence type="ECO:0000313" key="2">
    <source>
        <dbReference type="EMBL" id="TFJ84540.1"/>
    </source>
</evidence>
<dbReference type="EMBL" id="SDOX01000018">
    <property type="protein sequence ID" value="TFJ84540.1"/>
    <property type="molecule type" value="Genomic_DNA"/>
</dbReference>
<proteinExistence type="predicted"/>
<dbReference type="Gene3D" id="2.60.40.150">
    <property type="entry name" value="C2 domain"/>
    <property type="match status" value="1"/>
</dbReference>
<feature type="domain" description="C2" evidence="1">
    <location>
        <begin position="1"/>
        <end position="125"/>
    </location>
</feature>
<dbReference type="AlphaFoldDB" id="A0A4D9CZB7"/>
<dbReference type="Pfam" id="PF00168">
    <property type="entry name" value="C2"/>
    <property type="match status" value="1"/>
</dbReference>
<sequence>MFRGVHPPQSTGEWVDDFTVRVVEARDISPPGCLTPEEPIDVSIYINFAGQEERTSICRKTVAPYWDEEFRFEVAEDEVLQSEPIEFKIVQHDTWQPAGGEINVVGKVTIDLSPLLMRTREEEEGGQEGGREGGRGTELVVQGLYPLYDTLKGVRGDL</sequence>
<dbReference type="GO" id="GO:0090314">
    <property type="term" value="P:positive regulation of protein targeting to membrane"/>
    <property type="evidence" value="ECO:0007669"/>
    <property type="project" value="TreeGrafter"/>
</dbReference>
<dbReference type="GO" id="GO:0005544">
    <property type="term" value="F:calcium-dependent phospholipid binding"/>
    <property type="evidence" value="ECO:0007669"/>
    <property type="project" value="InterPro"/>
</dbReference>
<comment type="caution">
    <text evidence="2">The sequence shown here is derived from an EMBL/GenBank/DDBJ whole genome shotgun (WGS) entry which is preliminary data.</text>
</comment>
<name>A0A4D9CZB7_9STRA</name>
<dbReference type="InterPro" id="IPR035892">
    <property type="entry name" value="C2_domain_sf"/>
</dbReference>
<protein>
    <recommendedName>
        <fullName evidence="1">C2 domain-containing protein</fullName>
    </recommendedName>
</protein>
<dbReference type="PANTHER" id="PTHR37412">
    <property type="entry name" value="C2 DOMAIN-CONTAINING PROTEIN 5"/>
    <property type="match status" value="1"/>
</dbReference>
<evidence type="ECO:0000313" key="3">
    <source>
        <dbReference type="Proteomes" id="UP000355283"/>
    </source>
</evidence>
<dbReference type="Proteomes" id="UP000355283">
    <property type="component" value="Unassembled WGS sequence"/>
</dbReference>
<evidence type="ECO:0000259" key="1">
    <source>
        <dbReference type="PROSITE" id="PS50004"/>
    </source>
</evidence>
<dbReference type="SUPFAM" id="SSF49562">
    <property type="entry name" value="C2 domain (Calcium/lipid-binding domain, CaLB)"/>
    <property type="match status" value="1"/>
</dbReference>
<dbReference type="InterPro" id="IPR038983">
    <property type="entry name" value="C2CD5"/>
</dbReference>
<accession>A0A4D9CZB7</accession>
<keyword evidence="3" id="KW-1185">Reference proteome</keyword>
<reference evidence="2 3" key="1">
    <citation type="submission" date="2019-01" db="EMBL/GenBank/DDBJ databases">
        <title>Nuclear Genome Assembly of the Microalgal Biofuel strain Nannochloropsis salina CCMP1776.</title>
        <authorList>
            <person name="Hovde B."/>
        </authorList>
    </citation>
    <scope>NUCLEOTIDE SEQUENCE [LARGE SCALE GENOMIC DNA]</scope>
    <source>
        <strain evidence="2 3">CCMP1776</strain>
    </source>
</reference>
<dbReference type="OrthoDB" id="419768at2759"/>
<dbReference type="GO" id="GO:0005886">
    <property type="term" value="C:plasma membrane"/>
    <property type="evidence" value="ECO:0007669"/>
    <property type="project" value="TreeGrafter"/>
</dbReference>
<gene>
    <name evidence="2" type="ORF">NSK_004006</name>
</gene>
<dbReference type="GO" id="GO:0065002">
    <property type="term" value="P:intracellular protein transmembrane transport"/>
    <property type="evidence" value="ECO:0007669"/>
    <property type="project" value="TreeGrafter"/>
</dbReference>
<dbReference type="PANTHER" id="PTHR37412:SF2">
    <property type="entry name" value="C2 DOMAIN-CONTAINING PROTEIN 5"/>
    <property type="match status" value="1"/>
</dbReference>
<dbReference type="GO" id="GO:0031340">
    <property type="term" value="P:positive regulation of vesicle fusion"/>
    <property type="evidence" value="ECO:0007669"/>
    <property type="project" value="TreeGrafter"/>
</dbReference>